<comment type="caution">
    <text evidence="3">The sequence shown here is derived from an EMBL/GenBank/DDBJ whole genome shotgun (WGS) entry which is preliminary data.</text>
</comment>
<feature type="coiled-coil region" evidence="1">
    <location>
        <begin position="389"/>
        <end position="426"/>
    </location>
</feature>
<evidence type="ECO:0000313" key="3">
    <source>
        <dbReference type="EMBL" id="ODN76790.1"/>
    </source>
</evidence>
<dbReference type="RefSeq" id="XP_018992164.1">
    <property type="nucleotide sequence ID" value="XM_019139673.1"/>
</dbReference>
<accession>A0A1E3HKD6</accession>
<dbReference type="Proteomes" id="UP000094065">
    <property type="component" value="Unassembled WGS sequence"/>
</dbReference>
<gene>
    <name evidence="3" type="ORF">L202_05391</name>
</gene>
<evidence type="ECO:0008006" key="5">
    <source>
        <dbReference type="Google" id="ProtNLM"/>
    </source>
</evidence>
<dbReference type="GeneID" id="30156700"/>
<dbReference type="EMBL" id="AWGJ01000008">
    <property type="protein sequence ID" value="ODN76790.1"/>
    <property type="molecule type" value="Genomic_DNA"/>
</dbReference>
<dbReference type="AlphaFoldDB" id="A0A1E3HKD6"/>
<evidence type="ECO:0000256" key="1">
    <source>
        <dbReference type="SAM" id="Coils"/>
    </source>
</evidence>
<dbReference type="OrthoDB" id="2575884at2759"/>
<feature type="region of interest" description="Disordered" evidence="2">
    <location>
        <begin position="1"/>
        <end position="21"/>
    </location>
</feature>
<organism evidence="3 4">
    <name type="scientific">Cryptococcus amylolentus CBS 6039</name>
    <dbReference type="NCBI Taxonomy" id="1295533"/>
    <lineage>
        <taxon>Eukaryota</taxon>
        <taxon>Fungi</taxon>
        <taxon>Dikarya</taxon>
        <taxon>Basidiomycota</taxon>
        <taxon>Agaricomycotina</taxon>
        <taxon>Tremellomycetes</taxon>
        <taxon>Tremellales</taxon>
        <taxon>Cryptococcaceae</taxon>
        <taxon>Cryptococcus</taxon>
    </lineage>
</organism>
<evidence type="ECO:0000256" key="2">
    <source>
        <dbReference type="SAM" id="MobiDB-lite"/>
    </source>
</evidence>
<reference evidence="3 4" key="1">
    <citation type="submission" date="2016-06" db="EMBL/GenBank/DDBJ databases">
        <title>Evolution of pathogenesis and genome organization in the Tremellales.</title>
        <authorList>
            <person name="Cuomo C."/>
            <person name="Litvintseva A."/>
            <person name="Heitman J."/>
            <person name="Chen Y."/>
            <person name="Sun S."/>
            <person name="Springer D."/>
            <person name="Dromer F."/>
            <person name="Young S."/>
            <person name="Zeng Q."/>
            <person name="Chapman S."/>
            <person name="Gujja S."/>
            <person name="Saif S."/>
            <person name="Birren B."/>
        </authorList>
    </citation>
    <scope>NUCLEOTIDE SEQUENCE [LARGE SCALE GENOMIC DNA]</scope>
    <source>
        <strain evidence="3 4">CBS 6039</strain>
    </source>
</reference>
<evidence type="ECO:0000313" key="4">
    <source>
        <dbReference type="Proteomes" id="UP000094065"/>
    </source>
</evidence>
<keyword evidence="1" id="KW-0175">Coiled coil</keyword>
<proteinExistence type="predicted"/>
<protein>
    <recommendedName>
        <fullName evidence="5">BZIP domain-containing protein</fullName>
    </recommendedName>
</protein>
<name>A0A1E3HKD6_9TREE</name>
<sequence length="445" mass="48988">MAFTSNTPPSTSDSQIPEYLNPNTLFQPREKNVTNTFLGHPKAERVTALSGVGQSDMANIFLNTSRDAFKANMMQIDATSQLPVWEEESWDELLEESVMRPHRHGQEGGAIHGSSTMASRYIDPQFLDIPRSPPSTVASPTSEHLLPEPFDVRSVLEDLDRQNDIFSQEGFTTMDIDSSGPILPGTVVGGRDNDRNEPHSQIDLASLFNRLDHAGPTLTLQDAMKQSQLFVNFEEDVSNTSVHPENLTLKRKAFEGSNYGVPDSKRRDMTFEVDNLLSLTAPLTMTPKALLPNAPDSPLLQFALKSDSSSPDESIASVADVKASTARPKSVVPEKLIGDGSAEIALGMSTAAIQSFPTFEELLKHVHPDNYARAKAFGEKIAKNRLKAKNAAKRSRDQRRAKIEKAEELEKETEMLRGKLDGMRTLLSRLVANGTLSKDAVKGYI</sequence>
<keyword evidence="4" id="KW-1185">Reference proteome</keyword>